<dbReference type="Proteomes" id="UP000281192">
    <property type="component" value="Chromosome"/>
</dbReference>
<dbReference type="AlphaFoldDB" id="A0A2N5CT87"/>
<evidence type="ECO:0000256" key="1">
    <source>
        <dbReference type="ARBA" id="ARBA00004651"/>
    </source>
</evidence>
<organism evidence="12 13">
    <name type="scientific">Caulobacter flavus</name>
    <dbReference type="NCBI Taxonomy" id="1679497"/>
    <lineage>
        <taxon>Bacteria</taxon>
        <taxon>Pseudomonadati</taxon>
        <taxon>Pseudomonadota</taxon>
        <taxon>Alphaproteobacteria</taxon>
        <taxon>Caulobacterales</taxon>
        <taxon>Caulobacteraceae</taxon>
        <taxon>Caulobacter</taxon>
    </lineage>
</organism>
<evidence type="ECO:0000256" key="4">
    <source>
        <dbReference type="ARBA" id="ARBA00022989"/>
    </source>
</evidence>
<dbReference type="InterPro" id="IPR050790">
    <property type="entry name" value="ExbB/TolQ_transport"/>
</dbReference>
<feature type="signal peptide" evidence="9">
    <location>
        <begin position="1"/>
        <end position="27"/>
    </location>
</feature>
<keyword evidence="14" id="KW-1185">Reference proteome</keyword>
<evidence type="ECO:0000313" key="12">
    <source>
        <dbReference type="EMBL" id="PLR14860.1"/>
    </source>
</evidence>
<evidence type="ECO:0000256" key="3">
    <source>
        <dbReference type="ARBA" id="ARBA00022692"/>
    </source>
</evidence>
<comment type="subcellular location">
    <subcellularLocation>
        <location evidence="1">Cell membrane</location>
        <topology evidence="1">Multi-pass membrane protein</topology>
    </subcellularLocation>
    <subcellularLocation>
        <location evidence="6">Membrane</location>
        <topology evidence="6">Multi-pass membrane protein</topology>
    </subcellularLocation>
</comment>
<keyword evidence="6" id="KW-0653">Protein transport</keyword>
<accession>A0A2N5CT87</accession>
<dbReference type="PANTHER" id="PTHR30625:SF16">
    <property type="entry name" value="BIOPOLYMER TRANSPORT PROTEIN EXBB"/>
    <property type="match status" value="1"/>
</dbReference>
<feature type="transmembrane region" description="Helical" evidence="8">
    <location>
        <begin position="251"/>
        <end position="272"/>
    </location>
</feature>
<dbReference type="PANTHER" id="PTHR30625">
    <property type="entry name" value="PROTEIN TOLQ"/>
    <property type="match status" value="1"/>
</dbReference>
<dbReference type="GO" id="GO:0017038">
    <property type="term" value="P:protein import"/>
    <property type="evidence" value="ECO:0007669"/>
    <property type="project" value="TreeGrafter"/>
</dbReference>
<comment type="similarity">
    <text evidence="6">Belongs to the exbB/tolQ family.</text>
</comment>
<feature type="domain" description="MotA/TolQ/ExbB proton channel" evidence="10">
    <location>
        <begin position="180"/>
        <end position="279"/>
    </location>
</feature>
<dbReference type="RefSeq" id="WP_058347886.1">
    <property type="nucleotide sequence ID" value="NZ_CP026100.1"/>
</dbReference>
<evidence type="ECO:0000256" key="8">
    <source>
        <dbReference type="SAM" id="Phobius"/>
    </source>
</evidence>
<reference evidence="11 14" key="2">
    <citation type="submission" date="2018-01" db="EMBL/GenBank/DDBJ databases">
        <title>Complete genome sequence of Caulobacter flavus RHGG3.</title>
        <authorList>
            <person name="Yang E."/>
        </authorList>
    </citation>
    <scope>NUCLEOTIDE SEQUENCE [LARGE SCALE GENOMIC DNA]</scope>
    <source>
        <strain evidence="11 14">RHGG3</strain>
    </source>
</reference>
<dbReference type="KEGG" id="cfh:C1707_24850"/>
<dbReference type="Proteomes" id="UP000234483">
    <property type="component" value="Unassembled WGS sequence"/>
</dbReference>
<dbReference type="GO" id="GO:0005886">
    <property type="term" value="C:plasma membrane"/>
    <property type="evidence" value="ECO:0007669"/>
    <property type="project" value="UniProtKB-SubCell"/>
</dbReference>
<keyword evidence="5 8" id="KW-0472">Membrane</keyword>
<gene>
    <name evidence="11" type="ORF">C1707_24850</name>
    <name evidence="12" type="ORF">CFHF_12905</name>
</gene>
<evidence type="ECO:0000256" key="2">
    <source>
        <dbReference type="ARBA" id="ARBA00022475"/>
    </source>
</evidence>
<feature type="region of interest" description="Disordered" evidence="7">
    <location>
        <begin position="37"/>
        <end position="71"/>
    </location>
</feature>
<feature type="compositionally biased region" description="Low complexity" evidence="7">
    <location>
        <begin position="37"/>
        <end position="62"/>
    </location>
</feature>
<keyword evidence="4 8" id="KW-1133">Transmembrane helix</keyword>
<evidence type="ECO:0000256" key="5">
    <source>
        <dbReference type="ARBA" id="ARBA00023136"/>
    </source>
</evidence>
<name>A0A2N5CT87_9CAUL</name>
<keyword evidence="2" id="KW-1003">Cell membrane</keyword>
<evidence type="ECO:0000256" key="7">
    <source>
        <dbReference type="SAM" id="MobiDB-lite"/>
    </source>
</evidence>
<proteinExistence type="inferred from homology"/>
<keyword evidence="6" id="KW-0813">Transport</keyword>
<keyword evidence="9" id="KW-0732">Signal</keyword>
<keyword evidence="12" id="KW-0282">Flagellum</keyword>
<dbReference type="OrthoDB" id="9805133at2"/>
<dbReference type="EMBL" id="PJRQ01000024">
    <property type="protein sequence ID" value="PLR14860.1"/>
    <property type="molecule type" value="Genomic_DNA"/>
</dbReference>
<evidence type="ECO:0000313" key="11">
    <source>
        <dbReference type="EMBL" id="AYV49214.1"/>
    </source>
</evidence>
<evidence type="ECO:0000256" key="6">
    <source>
        <dbReference type="RuleBase" id="RU004057"/>
    </source>
</evidence>
<evidence type="ECO:0000256" key="9">
    <source>
        <dbReference type="SAM" id="SignalP"/>
    </source>
</evidence>
<sequence>MLDIKRKTPLIALVGAMALMASAPAFAQDAAAPAPATTEAAAPAATPAAETPAPAADAAPAEDAGEAATEKMKSHSLTPVGMFLAAGIVVKVVMIGLILASIFSWVLLITKLLEFASLNKQTDQFLEAFRGARSISDIARIGSSEEFEGNPLADMAAAAAQEVELSRQAGLQVGGEHRDSTLARATYAINAVQASLAKRLSGGMVFLASVGSGGPFIGLFGTVYGIMTSFISIANTNTTNLAVVAPGIAEALLATGIGLFAAIPAVIFYNYFQTRISAFGTRSEGFVAELMNAISRQLDKGA</sequence>
<feature type="transmembrane region" description="Helical" evidence="8">
    <location>
        <begin position="82"/>
        <end position="108"/>
    </location>
</feature>
<evidence type="ECO:0000313" key="13">
    <source>
        <dbReference type="Proteomes" id="UP000234483"/>
    </source>
</evidence>
<keyword evidence="12" id="KW-0966">Cell projection</keyword>
<keyword evidence="12" id="KW-0969">Cilium</keyword>
<evidence type="ECO:0000259" key="10">
    <source>
        <dbReference type="Pfam" id="PF01618"/>
    </source>
</evidence>
<feature type="transmembrane region" description="Helical" evidence="8">
    <location>
        <begin position="205"/>
        <end position="231"/>
    </location>
</feature>
<dbReference type="InterPro" id="IPR002898">
    <property type="entry name" value="MotA_ExbB_proton_chnl"/>
</dbReference>
<keyword evidence="3 8" id="KW-0812">Transmembrane</keyword>
<dbReference type="EMBL" id="CP026100">
    <property type="protein sequence ID" value="AYV49214.1"/>
    <property type="molecule type" value="Genomic_DNA"/>
</dbReference>
<feature type="chain" id="PRO_5044265063" evidence="9">
    <location>
        <begin position="28"/>
        <end position="302"/>
    </location>
</feature>
<dbReference type="Pfam" id="PF01618">
    <property type="entry name" value="MotA_ExbB"/>
    <property type="match status" value="1"/>
</dbReference>
<protein>
    <submittedName>
        <fullName evidence="12">Flagellar motor protein MotA</fullName>
    </submittedName>
</protein>
<evidence type="ECO:0000313" key="14">
    <source>
        <dbReference type="Proteomes" id="UP000281192"/>
    </source>
</evidence>
<reference evidence="12 13" key="1">
    <citation type="submission" date="2017-12" db="EMBL/GenBank/DDBJ databases">
        <title>The genome sequence of Caulobacter flavus CGMCC1 15093.</title>
        <authorList>
            <person name="Gao J."/>
            <person name="Mao X."/>
            <person name="Sun J."/>
        </authorList>
    </citation>
    <scope>NUCLEOTIDE SEQUENCE [LARGE SCALE GENOMIC DNA]</scope>
    <source>
        <strain evidence="12 13">CGMCC1 15093</strain>
    </source>
</reference>